<organism evidence="2 3">
    <name type="scientific">Cedecea colo</name>
    <dbReference type="NCBI Taxonomy" id="2552946"/>
    <lineage>
        <taxon>Bacteria</taxon>
        <taxon>Pseudomonadati</taxon>
        <taxon>Pseudomonadota</taxon>
        <taxon>Gammaproteobacteria</taxon>
        <taxon>Enterobacterales</taxon>
        <taxon>Enterobacteriaceae</taxon>
        <taxon>Cedecea</taxon>
    </lineage>
</organism>
<dbReference type="InterPro" id="IPR051908">
    <property type="entry name" value="Ribosomal_N-acetyltransferase"/>
</dbReference>
<dbReference type="InterPro" id="IPR016181">
    <property type="entry name" value="Acyl_CoA_acyltransferase"/>
</dbReference>
<dbReference type="GO" id="GO:0016746">
    <property type="term" value="F:acyltransferase activity"/>
    <property type="evidence" value="ECO:0007669"/>
    <property type="project" value="UniProtKB-KW"/>
</dbReference>
<feature type="domain" description="N-acetyltransferase" evidence="1">
    <location>
        <begin position="23"/>
        <end position="184"/>
    </location>
</feature>
<name>A0ABX0VJP4_9ENTR</name>
<dbReference type="GO" id="GO:0005840">
    <property type="term" value="C:ribosome"/>
    <property type="evidence" value="ECO:0007669"/>
    <property type="project" value="UniProtKB-KW"/>
</dbReference>
<evidence type="ECO:0000313" key="3">
    <source>
        <dbReference type="Proteomes" id="UP000697927"/>
    </source>
</evidence>
<keyword evidence="2" id="KW-0012">Acyltransferase</keyword>
<accession>A0ABX0VJP4</accession>
<dbReference type="SUPFAM" id="SSF55729">
    <property type="entry name" value="Acyl-CoA N-acyltransferases (Nat)"/>
    <property type="match status" value="1"/>
</dbReference>
<evidence type="ECO:0000313" key="2">
    <source>
        <dbReference type="EMBL" id="NIY46600.1"/>
    </source>
</evidence>
<gene>
    <name evidence="2" type="primary">rimL</name>
    <name evidence="2" type="ORF">E2L00_03435</name>
</gene>
<dbReference type="EMBL" id="SOYS01000001">
    <property type="protein sequence ID" value="NIY46600.1"/>
    <property type="molecule type" value="Genomic_DNA"/>
</dbReference>
<keyword evidence="2" id="KW-0687">Ribonucleoprotein</keyword>
<dbReference type="RefSeq" id="WP_167606992.1">
    <property type="nucleotide sequence ID" value="NZ_SOYS01000001.1"/>
</dbReference>
<dbReference type="CDD" id="cd04301">
    <property type="entry name" value="NAT_SF"/>
    <property type="match status" value="1"/>
</dbReference>
<dbReference type="PANTHER" id="PTHR43441:SF11">
    <property type="entry name" value="RIBOSOMAL-PROTEIN-SERINE ACETYLTRANSFERASE"/>
    <property type="match status" value="1"/>
</dbReference>
<dbReference type="PANTHER" id="PTHR43441">
    <property type="entry name" value="RIBOSOMAL-PROTEIN-SERINE ACETYLTRANSFERASE"/>
    <property type="match status" value="1"/>
</dbReference>
<comment type="caution">
    <text evidence="2">The sequence shown here is derived from an EMBL/GenBank/DDBJ whole genome shotgun (WGS) entry which is preliminary data.</text>
</comment>
<dbReference type="EC" id="2.3.1.-" evidence="2"/>
<sequence>MQAAENWQDDVIKVNEKITLHSIHERYVDELFALVVRNKAWLQKAMEWPQHVASREDTLKTAQGNYILHHRGYAKMFLIYLDKEMAGVISFNQIEPTNKTAYIGYWLDEGAQGQGIISQALEAMIAKYSGEDAVRRFVIKCIVTNEASNKVAQRNGFILEGCLRQAEFLNGEFHDQNIYARVEE</sequence>
<dbReference type="Proteomes" id="UP000697927">
    <property type="component" value="Unassembled WGS sequence"/>
</dbReference>
<keyword evidence="3" id="KW-1185">Reference proteome</keyword>
<evidence type="ECO:0000259" key="1">
    <source>
        <dbReference type="PROSITE" id="PS51186"/>
    </source>
</evidence>
<keyword evidence="2" id="KW-0808">Transferase</keyword>
<protein>
    <submittedName>
        <fullName evidence="2">50S ribosomal protein L7/L12-serine acetyltransferase</fullName>
        <ecNumber evidence="2">2.3.1.-</ecNumber>
    </submittedName>
</protein>
<dbReference type="NCBIfam" id="NF007539">
    <property type="entry name" value="PRK10151.1"/>
    <property type="match status" value="1"/>
</dbReference>
<reference evidence="2 3" key="1">
    <citation type="journal article" date="2020" name="Microorganisms">
        <title>Polyphasic Characterisation of Cedecea colo sp. nov., a New Enteric Bacterium Isolated from the Koala Hindgut.</title>
        <authorList>
            <person name="Boath J.M."/>
            <person name="Dakhal S."/>
            <person name="Van T.T.H."/>
            <person name="Moore R.J."/>
            <person name="Dekiwadia C."/>
            <person name="Macreadie I.G."/>
        </authorList>
    </citation>
    <scope>NUCLEOTIDE SEQUENCE [LARGE SCALE GENOMIC DNA]</scope>
    <source>
        <strain evidence="2 3">ZA</strain>
    </source>
</reference>
<dbReference type="Gene3D" id="3.40.630.30">
    <property type="match status" value="1"/>
</dbReference>
<proteinExistence type="predicted"/>
<dbReference type="Pfam" id="PF13302">
    <property type="entry name" value="Acetyltransf_3"/>
    <property type="match status" value="1"/>
</dbReference>
<keyword evidence="2" id="KW-0689">Ribosomal protein</keyword>
<dbReference type="InterPro" id="IPR000182">
    <property type="entry name" value="GNAT_dom"/>
</dbReference>
<dbReference type="PROSITE" id="PS51186">
    <property type="entry name" value="GNAT"/>
    <property type="match status" value="1"/>
</dbReference>